<accession>F4RQ02</accession>
<dbReference type="EMBL" id="GL883112">
    <property type="protein sequence ID" value="EGG05642.1"/>
    <property type="molecule type" value="Genomic_DNA"/>
</dbReference>
<sequence length="215" mass="24841">MSGLSKDLILHQNIINQSILKPIYNTLEFYLDFNCPFSAKIFKSINQYLIPILHENQIQTSLIIRQVPQPWHHASTFTHQASLAVSKLLLQSNQSQEELVHKQWKWFTELFEKQTEYFDEPTLNETPIVTKQRLSELVFKTLDLNQQTFLDLVSLNGVGNAGTKVDQTLKSCVRYARQNGVHVTPTVAFNGIIDPSISSSFVKEDWEKFIKEKFN</sequence>
<dbReference type="Gene3D" id="3.40.30.10">
    <property type="entry name" value="Glutaredoxin"/>
    <property type="match status" value="1"/>
</dbReference>
<dbReference type="VEuPathDB" id="FungiDB:MELLADRAFT_36660"/>
<reference evidence="2" key="1">
    <citation type="journal article" date="2011" name="Proc. Natl. Acad. Sci. U.S.A.">
        <title>Obligate biotrophy features unraveled by the genomic analysis of rust fungi.</title>
        <authorList>
            <person name="Duplessis S."/>
            <person name="Cuomo C.A."/>
            <person name="Lin Y.-C."/>
            <person name="Aerts A."/>
            <person name="Tisserant E."/>
            <person name="Veneault-Fourrey C."/>
            <person name="Joly D.L."/>
            <person name="Hacquard S."/>
            <person name="Amselem J."/>
            <person name="Cantarel B.L."/>
            <person name="Chiu R."/>
            <person name="Coutinho P.M."/>
            <person name="Feau N."/>
            <person name="Field M."/>
            <person name="Frey P."/>
            <person name="Gelhaye E."/>
            <person name="Goldberg J."/>
            <person name="Grabherr M.G."/>
            <person name="Kodira C.D."/>
            <person name="Kohler A."/>
            <person name="Kuees U."/>
            <person name="Lindquist E.A."/>
            <person name="Lucas S.M."/>
            <person name="Mago R."/>
            <person name="Mauceli E."/>
            <person name="Morin E."/>
            <person name="Murat C."/>
            <person name="Pangilinan J.L."/>
            <person name="Park R."/>
            <person name="Pearson M."/>
            <person name="Quesneville H."/>
            <person name="Rouhier N."/>
            <person name="Sakthikumar S."/>
            <person name="Salamov A.A."/>
            <person name="Schmutz J."/>
            <person name="Selles B."/>
            <person name="Shapiro H."/>
            <person name="Tanguay P."/>
            <person name="Tuskan G.A."/>
            <person name="Henrissat B."/>
            <person name="Van de Peer Y."/>
            <person name="Rouze P."/>
            <person name="Ellis J.G."/>
            <person name="Dodds P.N."/>
            <person name="Schein J.E."/>
            <person name="Zhong S."/>
            <person name="Hamelin R.C."/>
            <person name="Grigoriev I.V."/>
            <person name="Szabo L.J."/>
            <person name="Martin F."/>
        </authorList>
    </citation>
    <scope>NUCLEOTIDE SEQUENCE [LARGE SCALE GENOMIC DNA]</scope>
    <source>
        <strain evidence="2">98AG31 / pathotype 3-4-7</strain>
    </source>
</reference>
<dbReference type="PANTHER" id="PTHR33875:SF2">
    <property type="entry name" value="ACR183CP"/>
    <property type="match status" value="1"/>
</dbReference>
<dbReference type="PANTHER" id="PTHR33875">
    <property type="entry name" value="OS09G0542200 PROTEIN"/>
    <property type="match status" value="1"/>
</dbReference>
<dbReference type="AlphaFoldDB" id="F4RQ02"/>
<dbReference type="eggNOG" id="ENOG502S0CB">
    <property type="taxonomic scope" value="Eukaryota"/>
</dbReference>
<proteinExistence type="predicted"/>
<evidence type="ECO:0000313" key="1">
    <source>
        <dbReference type="EMBL" id="EGG05642.1"/>
    </source>
</evidence>
<dbReference type="OrthoDB" id="37297at2759"/>
<dbReference type="KEGG" id="mlr:MELLADRAFT_36660"/>
<evidence type="ECO:0000313" key="2">
    <source>
        <dbReference type="Proteomes" id="UP000001072"/>
    </source>
</evidence>
<dbReference type="HOGENOM" id="CLU_085801_0_0_1"/>
<evidence type="ECO:0008006" key="3">
    <source>
        <dbReference type="Google" id="ProtNLM"/>
    </source>
</evidence>
<dbReference type="STRING" id="747676.F4RQ02"/>
<dbReference type="SUPFAM" id="SSF52833">
    <property type="entry name" value="Thioredoxin-like"/>
    <property type="match status" value="1"/>
</dbReference>
<keyword evidence="2" id="KW-1185">Reference proteome</keyword>
<gene>
    <name evidence="1" type="ORF">MELLADRAFT_36660</name>
</gene>
<organism evidence="2">
    <name type="scientific">Melampsora larici-populina (strain 98AG31 / pathotype 3-4-7)</name>
    <name type="common">Poplar leaf rust fungus</name>
    <dbReference type="NCBI Taxonomy" id="747676"/>
    <lineage>
        <taxon>Eukaryota</taxon>
        <taxon>Fungi</taxon>
        <taxon>Dikarya</taxon>
        <taxon>Basidiomycota</taxon>
        <taxon>Pucciniomycotina</taxon>
        <taxon>Pucciniomycetes</taxon>
        <taxon>Pucciniales</taxon>
        <taxon>Melampsoraceae</taxon>
        <taxon>Melampsora</taxon>
    </lineage>
</organism>
<dbReference type="Proteomes" id="UP000001072">
    <property type="component" value="Unassembled WGS sequence"/>
</dbReference>
<dbReference type="InterPro" id="IPR036249">
    <property type="entry name" value="Thioredoxin-like_sf"/>
</dbReference>
<dbReference type="GeneID" id="18927570"/>
<dbReference type="RefSeq" id="XP_007411131.1">
    <property type="nucleotide sequence ID" value="XM_007411069.1"/>
</dbReference>
<name>F4RQ02_MELLP</name>
<dbReference type="InParanoid" id="F4RQ02"/>
<protein>
    <recommendedName>
        <fullName evidence="3">Thioredoxin-like fold domain-containing protein</fullName>
    </recommendedName>
</protein>